<keyword evidence="1" id="KW-0812">Transmembrane</keyword>
<feature type="transmembrane region" description="Helical" evidence="1">
    <location>
        <begin position="43"/>
        <end position="62"/>
    </location>
</feature>
<dbReference type="AlphaFoldDB" id="A0A1G9JEM0"/>
<keyword evidence="1" id="KW-1133">Transmembrane helix</keyword>
<organism evidence="2 3">
    <name type="scientific">Glycomyces sambucus</name>
    <dbReference type="NCBI Taxonomy" id="380244"/>
    <lineage>
        <taxon>Bacteria</taxon>
        <taxon>Bacillati</taxon>
        <taxon>Actinomycetota</taxon>
        <taxon>Actinomycetes</taxon>
        <taxon>Glycomycetales</taxon>
        <taxon>Glycomycetaceae</taxon>
        <taxon>Glycomyces</taxon>
    </lineage>
</organism>
<evidence type="ECO:0000313" key="3">
    <source>
        <dbReference type="Proteomes" id="UP000198662"/>
    </source>
</evidence>
<feature type="transmembrane region" description="Helical" evidence="1">
    <location>
        <begin position="324"/>
        <end position="345"/>
    </location>
</feature>
<feature type="transmembrane region" description="Helical" evidence="1">
    <location>
        <begin position="83"/>
        <end position="103"/>
    </location>
</feature>
<dbReference type="EMBL" id="FNGF01000005">
    <property type="protein sequence ID" value="SDL35811.1"/>
    <property type="molecule type" value="Genomic_DNA"/>
</dbReference>
<keyword evidence="1" id="KW-0472">Membrane</keyword>
<keyword evidence="3" id="KW-1185">Reference proteome</keyword>
<feature type="transmembrane region" description="Helical" evidence="1">
    <location>
        <begin position="259"/>
        <end position="279"/>
    </location>
</feature>
<proteinExistence type="predicted"/>
<evidence type="ECO:0000313" key="2">
    <source>
        <dbReference type="EMBL" id="SDL35811.1"/>
    </source>
</evidence>
<feature type="transmembrane region" description="Helical" evidence="1">
    <location>
        <begin position="229"/>
        <end position="247"/>
    </location>
</feature>
<reference evidence="3" key="1">
    <citation type="submission" date="2016-10" db="EMBL/GenBank/DDBJ databases">
        <authorList>
            <person name="Varghese N."/>
            <person name="Submissions S."/>
        </authorList>
    </citation>
    <scope>NUCLEOTIDE SEQUENCE [LARGE SCALE GENOMIC DNA]</scope>
    <source>
        <strain evidence="3">CGMCC 4.3147</strain>
    </source>
</reference>
<sequence>MRIDPPITVESAEPEPFAEPARRPECAHRLTWRELTGPARLHLVLQVLSVCAVLAAAAALLTEAATALRGTLLDHDPLRYESVLTAVTGALLPIGPIAMLRLWQRPHRPASAAHFLFSAGLGMTMCLAVATRNEWLALAALPAYSLTQELGKFRRVLTDRATCASDPALPFALRFRTGELDLPADDTERAYLLGPRLVIGDFDSWSCPHLLTWGQIRFGARVRGIIEEVAFLLYQLGLAAAIVAILANADHFTVPVPSALNTVSVIVIAAGAGYLHRYVRKVRSVGPHRHFALTYRHDYLLAFAATASGATVAGWAALALDRPYLWLTVPFALYCVYGLVENLVVNTPISQCKARPELHPIVQSWKKA</sequence>
<evidence type="ECO:0000256" key="1">
    <source>
        <dbReference type="SAM" id="Phobius"/>
    </source>
</evidence>
<protein>
    <submittedName>
        <fullName evidence="2">Uncharacterized protein</fullName>
    </submittedName>
</protein>
<gene>
    <name evidence="2" type="ORF">SAMN05216298_3592</name>
</gene>
<accession>A0A1G9JEM0</accession>
<dbReference type="OrthoDB" id="9863904at2"/>
<feature type="transmembrane region" description="Helical" evidence="1">
    <location>
        <begin position="299"/>
        <end position="318"/>
    </location>
</feature>
<dbReference type="RefSeq" id="WP_091052142.1">
    <property type="nucleotide sequence ID" value="NZ_FNGF01000005.1"/>
</dbReference>
<name>A0A1G9JEM0_9ACTN</name>
<dbReference type="Proteomes" id="UP000198662">
    <property type="component" value="Unassembled WGS sequence"/>
</dbReference>